<dbReference type="Proteomes" id="UP001442841">
    <property type="component" value="Chromosome"/>
</dbReference>
<comment type="function">
    <text evidence="4 5">Removes the 2'-phosphate from RNA via an intermediate in which the phosphate is ADP-ribosylated by NAD followed by a presumed transesterification to release the RNA and generate ADP-ribose 1''-2''-cyclic phosphate (APPR&gt;P). May function as an ADP-ribosylase.</text>
</comment>
<evidence type="ECO:0000256" key="1">
    <source>
        <dbReference type="ARBA" id="ARBA00009836"/>
    </source>
</evidence>
<keyword evidence="7" id="KW-1185">Reference proteome</keyword>
<evidence type="ECO:0000313" key="6">
    <source>
        <dbReference type="EMBL" id="XAN09276.1"/>
    </source>
</evidence>
<evidence type="ECO:0000256" key="3">
    <source>
        <dbReference type="ARBA" id="ARBA00023027"/>
    </source>
</evidence>
<protein>
    <recommendedName>
        <fullName evidence="5">Probable RNA 2'-phosphotransferase</fullName>
        <ecNumber evidence="5">2.7.1.-</ecNumber>
    </recommendedName>
</protein>
<gene>
    <name evidence="5" type="primary">kptA</name>
    <name evidence="6" type="ORF">AADG42_18785</name>
</gene>
<evidence type="ECO:0000256" key="5">
    <source>
        <dbReference type="HAMAP-Rule" id="MF_00299"/>
    </source>
</evidence>
<dbReference type="InterPro" id="IPR042081">
    <property type="entry name" value="RNA_2'-PTrans_C"/>
</dbReference>
<evidence type="ECO:0000256" key="2">
    <source>
        <dbReference type="ARBA" id="ARBA00022679"/>
    </source>
</evidence>
<reference evidence="6 7" key="1">
    <citation type="submission" date="2024-04" db="EMBL/GenBank/DDBJ databases">
        <title>Isolation of an actinomycete strain from pig manure.</title>
        <authorList>
            <person name="Gong T."/>
            <person name="Yu Z."/>
            <person name="An M."/>
            <person name="Wei C."/>
            <person name="Yang W."/>
            <person name="Liu L."/>
        </authorList>
    </citation>
    <scope>NUCLEOTIDE SEQUENCE [LARGE SCALE GENOMIC DNA]</scope>
    <source>
        <strain evidence="6 7">ZF39</strain>
    </source>
</reference>
<proteinExistence type="inferred from homology"/>
<dbReference type="PANTHER" id="PTHR12684">
    <property type="entry name" value="PUTATIVE PHOSPHOTRANSFERASE"/>
    <property type="match status" value="1"/>
</dbReference>
<keyword evidence="3 5" id="KW-0520">NAD</keyword>
<name>A0ABZ3FXG6_9ACTN</name>
<dbReference type="HAMAP" id="MF_00299">
    <property type="entry name" value="KptA"/>
    <property type="match status" value="1"/>
</dbReference>
<sequence length="186" mass="20825">MILTERQRIQLSMMMTQALRHRPGQFNLTLDSAGWTPISDLAAALADRFAGVDPADAIAEVVALSDKTRYEIKDNRIRATYGHTVEADDSGQLTAPPAYLFHGTTPQALPHIRRTGLQPMKRRRVHLSATDDTATIVARRRTDKPIILKVRAAEAAQARVRFWVATDRTWTAEPIGPEFLEFPDQP</sequence>
<accession>A0ABZ3FXG6</accession>
<dbReference type="PANTHER" id="PTHR12684:SF2">
    <property type="entry name" value="TRNA 2'-PHOSPHOTRANSFERASE 1"/>
    <property type="match status" value="1"/>
</dbReference>
<dbReference type="InterPro" id="IPR022928">
    <property type="entry name" value="RNA_2'-PTrans_KptA"/>
</dbReference>
<organism evidence="6 7">
    <name type="scientific">Ammonicoccus fulvus</name>
    <dbReference type="NCBI Taxonomy" id="3138240"/>
    <lineage>
        <taxon>Bacteria</taxon>
        <taxon>Bacillati</taxon>
        <taxon>Actinomycetota</taxon>
        <taxon>Actinomycetes</taxon>
        <taxon>Propionibacteriales</taxon>
        <taxon>Propionibacteriaceae</taxon>
        <taxon>Ammonicoccus</taxon>
    </lineage>
</organism>
<dbReference type="EMBL" id="CP154795">
    <property type="protein sequence ID" value="XAN09276.1"/>
    <property type="molecule type" value="Genomic_DNA"/>
</dbReference>
<evidence type="ECO:0000256" key="4">
    <source>
        <dbReference type="ARBA" id="ARBA00025212"/>
    </source>
</evidence>
<dbReference type="Gene3D" id="1.10.10.970">
    <property type="entry name" value="RNA 2'-phosphotransferase, Tpt1/KptA family, N-terminal domain"/>
    <property type="match status" value="1"/>
</dbReference>
<dbReference type="SUPFAM" id="SSF56399">
    <property type="entry name" value="ADP-ribosylation"/>
    <property type="match status" value="1"/>
</dbReference>
<comment type="similarity">
    <text evidence="1 5">Belongs to the KptA/TPT1 family.</text>
</comment>
<keyword evidence="2 5" id="KW-0808">Transferase</keyword>
<dbReference type="EC" id="2.7.1.-" evidence="5"/>
<dbReference type="RefSeq" id="WP_425310729.1">
    <property type="nucleotide sequence ID" value="NZ_CP154795.1"/>
</dbReference>
<dbReference type="InterPro" id="IPR042080">
    <property type="entry name" value="RNA_2'-PTrans_N"/>
</dbReference>
<evidence type="ECO:0000313" key="7">
    <source>
        <dbReference type="Proteomes" id="UP001442841"/>
    </source>
</evidence>
<dbReference type="InterPro" id="IPR002745">
    <property type="entry name" value="Ptrans_KptA/Tpt1"/>
</dbReference>
<dbReference type="Gene3D" id="3.20.170.30">
    <property type="match status" value="1"/>
</dbReference>
<dbReference type="Pfam" id="PF01885">
    <property type="entry name" value="PTS_2-RNA"/>
    <property type="match status" value="1"/>
</dbReference>